<comment type="caution">
    <text evidence="1">The sequence shown here is derived from an EMBL/GenBank/DDBJ whole genome shotgun (WGS) entry which is preliminary data.</text>
</comment>
<dbReference type="EMBL" id="MIEK01000056">
    <property type="protein sequence ID" value="OEH81159.1"/>
    <property type="molecule type" value="Genomic_DNA"/>
</dbReference>
<dbReference type="Proteomes" id="UP000095256">
    <property type="component" value="Unassembled WGS sequence"/>
</dbReference>
<evidence type="ECO:0000313" key="1">
    <source>
        <dbReference type="EMBL" id="OEH81159.1"/>
    </source>
</evidence>
<keyword evidence="2" id="KW-1185">Reference proteome</keyword>
<sequence length="120" mass="14797">MDKNNYDQERARYNRLILENENKSDSLKQEQRKVEEHLYQLKEDLQRGYRTLTMLNEEEKSTENQKIHQNQQQEDEQEYFFRRQIQGLEEAFTESYSSAKKVLEKETEELYRKRGDIPWD</sequence>
<protein>
    <submittedName>
        <fullName evidence="1">Uncharacterized protein</fullName>
    </submittedName>
</protein>
<evidence type="ECO:0000313" key="2">
    <source>
        <dbReference type="Proteomes" id="UP000095256"/>
    </source>
</evidence>
<gene>
    <name evidence="1" type="ORF">BCR26_04745</name>
</gene>
<organism evidence="1 2">
    <name type="scientific">Enterococcus rivorum</name>
    <dbReference type="NCBI Taxonomy" id="762845"/>
    <lineage>
        <taxon>Bacteria</taxon>
        <taxon>Bacillati</taxon>
        <taxon>Bacillota</taxon>
        <taxon>Bacilli</taxon>
        <taxon>Lactobacillales</taxon>
        <taxon>Enterococcaceae</taxon>
        <taxon>Enterococcus</taxon>
    </lineage>
</organism>
<reference evidence="1 2" key="1">
    <citation type="submission" date="2016-09" db="EMBL/GenBank/DDBJ databases">
        <authorList>
            <person name="Capua I."/>
            <person name="De Benedictis P."/>
            <person name="Joannis T."/>
            <person name="Lombin L.H."/>
            <person name="Cattoli G."/>
        </authorList>
    </citation>
    <scope>NUCLEOTIDE SEQUENCE [LARGE SCALE GENOMIC DNA]</scope>
    <source>
        <strain evidence="1 2">LMG 25899</strain>
    </source>
</reference>
<accession>A0A1E5KU61</accession>
<dbReference type="OrthoDB" id="2366162at2"/>
<proteinExistence type="predicted"/>
<dbReference type="STRING" id="762845.BCR26_04745"/>
<name>A0A1E5KU61_9ENTE</name>
<dbReference type="AlphaFoldDB" id="A0A1E5KU61"/>
<dbReference type="RefSeq" id="WP_069699747.1">
    <property type="nucleotide sequence ID" value="NZ_JAGGMA010000004.1"/>
</dbReference>